<evidence type="ECO:0008006" key="5">
    <source>
        <dbReference type="Google" id="ProtNLM"/>
    </source>
</evidence>
<evidence type="ECO:0000313" key="4">
    <source>
        <dbReference type="Proteomes" id="UP000635606"/>
    </source>
</evidence>
<feature type="compositionally biased region" description="Pro residues" evidence="1">
    <location>
        <begin position="357"/>
        <end position="368"/>
    </location>
</feature>
<evidence type="ECO:0000256" key="2">
    <source>
        <dbReference type="SAM" id="Phobius"/>
    </source>
</evidence>
<feature type="transmembrane region" description="Helical" evidence="2">
    <location>
        <begin position="185"/>
        <end position="208"/>
    </location>
</feature>
<feature type="compositionally biased region" description="Low complexity" evidence="1">
    <location>
        <begin position="309"/>
        <end position="326"/>
    </location>
</feature>
<keyword evidence="2" id="KW-0472">Membrane</keyword>
<feature type="compositionally biased region" description="Pro residues" evidence="1">
    <location>
        <begin position="404"/>
        <end position="415"/>
    </location>
</feature>
<feature type="region of interest" description="Disordered" evidence="1">
    <location>
        <begin position="287"/>
        <end position="481"/>
    </location>
</feature>
<name>A0A8J4A2Z6_9ACTN</name>
<feature type="transmembrane region" description="Helical" evidence="2">
    <location>
        <begin position="153"/>
        <end position="173"/>
    </location>
</feature>
<proteinExistence type="predicted"/>
<dbReference type="Pfam" id="PF19590">
    <property type="entry name" value="TrbL_3"/>
    <property type="match status" value="1"/>
</dbReference>
<accession>A0A8J4A2Z6</accession>
<protein>
    <recommendedName>
        <fullName evidence="5">TrbL/VirB6 plasmid conjugal transfer protein</fullName>
    </recommendedName>
</protein>
<keyword evidence="4" id="KW-1185">Reference proteome</keyword>
<evidence type="ECO:0000256" key="1">
    <source>
        <dbReference type="SAM" id="MobiDB-lite"/>
    </source>
</evidence>
<feature type="transmembrane region" description="Helical" evidence="2">
    <location>
        <begin position="214"/>
        <end position="239"/>
    </location>
</feature>
<feature type="transmembrane region" description="Helical" evidence="2">
    <location>
        <begin position="37"/>
        <end position="58"/>
    </location>
</feature>
<dbReference type="AlphaFoldDB" id="A0A8J4A2Z6"/>
<dbReference type="Proteomes" id="UP000635606">
    <property type="component" value="Unassembled WGS sequence"/>
</dbReference>
<keyword evidence="2" id="KW-1133">Transmembrane helix</keyword>
<feature type="compositionally biased region" description="Low complexity" evidence="1">
    <location>
        <begin position="416"/>
        <end position="431"/>
    </location>
</feature>
<reference evidence="3" key="1">
    <citation type="submission" date="2021-01" db="EMBL/GenBank/DDBJ databases">
        <title>Whole genome shotgun sequence of Virgisporangium ochraceum NBRC 16418.</title>
        <authorList>
            <person name="Komaki H."/>
            <person name="Tamura T."/>
        </authorList>
    </citation>
    <scope>NUCLEOTIDE SEQUENCE</scope>
    <source>
        <strain evidence="3">NBRC 16418</strain>
    </source>
</reference>
<dbReference type="EMBL" id="BOPH01000130">
    <property type="protein sequence ID" value="GIJ74176.1"/>
    <property type="molecule type" value="Genomic_DNA"/>
</dbReference>
<evidence type="ECO:0000313" key="3">
    <source>
        <dbReference type="EMBL" id="GIJ74176.1"/>
    </source>
</evidence>
<organism evidence="3 4">
    <name type="scientific">Virgisporangium ochraceum</name>
    <dbReference type="NCBI Taxonomy" id="65505"/>
    <lineage>
        <taxon>Bacteria</taxon>
        <taxon>Bacillati</taxon>
        <taxon>Actinomycetota</taxon>
        <taxon>Actinomycetes</taxon>
        <taxon>Micromonosporales</taxon>
        <taxon>Micromonosporaceae</taxon>
        <taxon>Virgisporangium</taxon>
    </lineage>
</organism>
<feature type="compositionally biased region" description="Low complexity" evidence="1">
    <location>
        <begin position="287"/>
        <end position="302"/>
    </location>
</feature>
<gene>
    <name evidence="3" type="ORF">Voc01_090930</name>
</gene>
<feature type="transmembrane region" description="Helical" evidence="2">
    <location>
        <begin position="129"/>
        <end position="147"/>
    </location>
</feature>
<keyword evidence="2" id="KW-0812">Transmembrane</keyword>
<feature type="compositionally biased region" description="Low complexity" evidence="1">
    <location>
        <begin position="455"/>
        <end position="481"/>
    </location>
</feature>
<sequence>MVEQALNPVLDWLGHTLLATPDLTGHEAIRSMWTTNLVLANSFFVLFVTAAAFIVSVRQTLQTRHGVKELAPRLVLAMVLANTSLLLFDKVIELVNALTRAIAGEGVNPDTAAQALVGALGAAREGSNFLVTLLVLGAVVMAIVVTITFLLRIAVLGVLIGLAPPALLCLGLPQTEPIARTWGRAVVACFGIQIGQAVILLAAIRLFLTPAGPTVLGFVASGEGYIQVLVCYAMLYLLIKLPGWMRQFVLGPGGGKGLLSQLVHTILMIKTMGTAAGLIKGGATAGRAAGAVGRPTGPSPGRTDPRPSPTRTPSTRTPSRPRTGPTGRPGPVPFSHAPAVHTPLPEPAGSTAGPVFSDPPTPAVPRPPSSARVPPAVFSDRSAPVTSPRSTGARPEPVVFSHPPTSPSPPAPTRPAPAATFSSPPRSQTAPRRPPAPVTPVFSSPSRTANGPAADGRTPPRSPGRTTRTPPDSSSRPRSGR</sequence>
<dbReference type="InterPro" id="IPR045782">
    <property type="entry name" value="TrbL_3"/>
</dbReference>
<comment type="caution">
    <text evidence="3">The sequence shown here is derived from an EMBL/GenBank/DDBJ whole genome shotgun (WGS) entry which is preliminary data.</text>
</comment>